<keyword evidence="4 6" id="KW-0687">Ribonucleoprotein</keyword>
<accession>A0A031LL31</accession>
<dbReference type="InterPro" id="IPR020919">
    <property type="entry name" value="Ribosomal_protein_eS8_arc"/>
</dbReference>
<dbReference type="Pfam" id="PF01201">
    <property type="entry name" value="Ribosomal_S8e"/>
    <property type="match status" value="1"/>
</dbReference>
<evidence type="ECO:0000313" key="7">
    <source>
        <dbReference type="EMBL" id="EZQ04747.1"/>
    </source>
</evidence>
<comment type="caution">
    <text evidence="7">The sequence shown here is derived from an EMBL/GenBank/DDBJ whole genome shotgun (WGS) entry which is preliminary data.</text>
</comment>
<reference evidence="7 8" key="1">
    <citation type="submission" date="2014-03" db="EMBL/GenBank/DDBJ databases">
        <title>Draft genome sequence of the novel thermoacidophilic archaea Acidianus copahuensis ALE1 strain, isolated from Copahue volcanic area in Neuquen Argentina.</title>
        <authorList>
            <person name="Urbieta M.S."/>
            <person name="Rascovan N."/>
            <person name="Castro C."/>
            <person name="Revale S."/>
            <person name="Giaveno M.A."/>
            <person name="Vazquez M.P."/>
            <person name="Donati E.R."/>
        </authorList>
    </citation>
    <scope>NUCLEOTIDE SEQUENCE [LARGE SCALE GENOMIC DNA]</scope>
    <source>
        <strain evidence="7 8">ALE1</strain>
    </source>
</reference>
<sequence length="130" mass="14388">MGVFQGNDIRKITGGLKGTHRGKRKFEMGSVPTETKLGNTDVKVKERVMGGNIKVRLKYVTFANLFDPAERTFKKVKIIEVVEVPANREYARRGIITKGTKIRTDAGLAIVTSRPGQDGVVNALLMRNES</sequence>
<evidence type="ECO:0000256" key="3">
    <source>
        <dbReference type="ARBA" id="ARBA00022980"/>
    </source>
</evidence>
<keyword evidence="3 6" id="KW-0689">Ribosomal protein</keyword>
<dbReference type="NCBIfam" id="TIGR00307">
    <property type="entry name" value="eS8"/>
    <property type="match status" value="1"/>
</dbReference>
<evidence type="ECO:0000256" key="6">
    <source>
        <dbReference type="HAMAP-Rule" id="MF_00029"/>
    </source>
</evidence>
<dbReference type="CDD" id="cd11382">
    <property type="entry name" value="Ribosomal_S8e"/>
    <property type="match status" value="1"/>
</dbReference>
<gene>
    <name evidence="6" type="primary">rps8e</name>
    <name evidence="7" type="ORF">CM19_08515</name>
</gene>
<dbReference type="GO" id="GO:0003735">
    <property type="term" value="F:structural constituent of ribosome"/>
    <property type="evidence" value="ECO:0007669"/>
    <property type="project" value="InterPro"/>
</dbReference>
<dbReference type="FunFam" id="2.40.10.310:FF:000002">
    <property type="entry name" value="30S ribosomal protein S8e"/>
    <property type="match status" value="1"/>
</dbReference>
<comment type="subunit">
    <text evidence="2 6">Part of the 30S ribosomal subunit.</text>
</comment>
<dbReference type="HAMAP" id="MF_00029">
    <property type="entry name" value="Ribosomal_eS8"/>
    <property type="match status" value="1"/>
</dbReference>
<dbReference type="GO" id="GO:0006412">
    <property type="term" value="P:translation"/>
    <property type="evidence" value="ECO:0007669"/>
    <property type="project" value="UniProtKB-UniRule"/>
</dbReference>
<protein>
    <recommendedName>
        <fullName evidence="5 6">Small ribosomal subunit protein eS8</fullName>
    </recommendedName>
</protein>
<evidence type="ECO:0000256" key="5">
    <source>
        <dbReference type="ARBA" id="ARBA00035277"/>
    </source>
</evidence>
<dbReference type="InterPro" id="IPR022309">
    <property type="entry name" value="Ribosomal_Se8/biogenesis_NSA2"/>
</dbReference>
<proteinExistence type="inferred from homology"/>
<dbReference type="STRING" id="1160895.CM19_08515"/>
<dbReference type="Gene3D" id="2.40.10.310">
    <property type="match status" value="1"/>
</dbReference>
<keyword evidence="8" id="KW-1185">Reference proteome</keyword>
<dbReference type="GO" id="GO:0005840">
    <property type="term" value="C:ribosome"/>
    <property type="evidence" value="ECO:0007669"/>
    <property type="project" value="UniProtKB-KW"/>
</dbReference>
<dbReference type="InterPro" id="IPR001047">
    <property type="entry name" value="Ribosomal_eS8"/>
</dbReference>
<dbReference type="GO" id="GO:1990904">
    <property type="term" value="C:ribonucleoprotein complex"/>
    <property type="evidence" value="ECO:0007669"/>
    <property type="project" value="UniProtKB-KW"/>
</dbReference>
<evidence type="ECO:0000256" key="1">
    <source>
        <dbReference type="ARBA" id="ARBA00005257"/>
    </source>
</evidence>
<dbReference type="InterPro" id="IPR018283">
    <property type="entry name" value="Ribosomal_eS8_CS"/>
</dbReference>
<dbReference type="AlphaFoldDB" id="A0A031LL31"/>
<dbReference type="EMBL" id="JFZT01000045">
    <property type="protein sequence ID" value="EZQ04747.1"/>
    <property type="molecule type" value="Genomic_DNA"/>
</dbReference>
<organism evidence="7 8">
    <name type="scientific">Candidatus Acidianus copahuensis</name>
    <dbReference type="NCBI Taxonomy" id="1160895"/>
    <lineage>
        <taxon>Archaea</taxon>
        <taxon>Thermoproteota</taxon>
        <taxon>Thermoprotei</taxon>
        <taxon>Sulfolobales</taxon>
        <taxon>Sulfolobaceae</taxon>
        <taxon>Acidianus</taxon>
    </lineage>
</organism>
<evidence type="ECO:0000256" key="4">
    <source>
        <dbReference type="ARBA" id="ARBA00023274"/>
    </source>
</evidence>
<name>A0A031LL31_9CREN</name>
<dbReference type="RefSeq" id="WP_048099935.1">
    <property type="nucleotide sequence ID" value="NZ_JFZT01000045.1"/>
</dbReference>
<comment type="similarity">
    <text evidence="1 6">Belongs to the eukaryotic ribosomal protein eS8 family.</text>
</comment>
<dbReference type="PANTHER" id="PTHR10394">
    <property type="entry name" value="40S RIBOSOMAL PROTEIN S8"/>
    <property type="match status" value="1"/>
</dbReference>
<evidence type="ECO:0000256" key="2">
    <source>
        <dbReference type="ARBA" id="ARBA00011458"/>
    </source>
</evidence>
<evidence type="ECO:0000313" key="8">
    <source>
        <dbReference type="Proteomes" id="UP000024332"/>
    </source>
</evidence>
<dbReference type="Proteomes" id="UP000024332">
    <property type="component" value="Unassembled WGS sequence"/>
</dbReference>
<dbReference type="PROSITE" id="PS01193">
    <property type="entry name" value="RIBOSOMAL_S8E"/>
    <property type="match status" value="1"/>
</dbReference>
<dbReference type="OrthoDB" id="372305at2157"/>